<dbReference type="PROSITE" id="PS51257">
    <property type="entry name" value="PROKAR_LIPOPROTEIN"/>
    <property type="match status" value="1"/>
</dbReference>
<dbReference type="PANTHER" id="PTHR33402:SF16">
    <property type="entry name" value="VQ MOTIF-CONTAINING PROTEIN 13-RELATED"/>
    <property type="match status" value="1"/>
</dbReference>
<dbReference type="EMBL" id="PNBA02000004">
    <property type="protein sequence ID" value="KAG6428036.1"/>
    <property type="molecule type" value="Genomic_DNA"/>
</dbReference>
<evidence type="ECO:0000313" key="2">
    <source>
        <dbReference type="EMBL" id="KAG6428036.1"/>
    </source>
</evidence>
<accession>A0A8X9A548</accession>
<name>A0A8X9A548_SALSN</name>
<dbReference type="AlphaFoldDB" id="A0A8X9A548"/>
<comment type="caution">
    <text evidence="2">The sequence shown here is derived from an EMBL/GenBank/DDBJ whole genome shotgun (WGS) entry which is preliminary data.</text>
</comment>
<feature type="region of interest" description="Disordered" evidence="1">
    <location>
        <begin position="40"/>
        <end position="84"/>
    </location>
</feature>
<dbReference type="InterPro" id="IPR039611">
    <property type="entry name" value="VQ_4/11/13/19/31/33"/>
</dbReference>
<gene>
    <name evidence="2" type="ORF">SASPL_112284</name>
</gene>
<organism evidence="2">
    <name type="scientific">Salvia splendens</name>
    <name type="common">Scarlet sage</name>
    <dbReference type="NCBI Taxonomy" id="180675"/>
    <lineage>
        <taxon>Eukaryota</taxon>
        <taxon>Viridiplantae</taxon>
        <taxon>Streptophyta</taxon>
        <taxon>Embryophyta</taxon>
        <taxon>Tracheophyta</taxon>
        <taxon>Spermatophyta</taxon>
        <taxon>Magnoliopsida</taxon>
        <taxon>eudicotyledons</taxon>
        <taxon>Gunneridae</taxon>
        <taxon>Pentapetalae</taxon>
        <taxon>asterids</taxon>
        <taxon>lamiids</taxon>
        <taxon>Lamiales</taxon>
        <taxon>Lamiaceae</taxon>
        <taxon>Nepetoideae</taxon>
        <taxon>Mentheae</taxon>
        <taxon>Salviinae</taxon>
        <taxon>Salvia</taxon>
        <taxon>Salvia subgen. Calosphace</taxon>
        <taxon>core Calosphace</taxon>
    </lineage>
</organism>
<keyword evidence="3" id="KW-1185">Reference proteome</keyword>
<reference evidence="2" key="2">
    <citation type="submission" date="2020-08" db="EMBL/GenBank/DDBJ databases">
        <title>Plant Genome Project.</title>
        <authorList>
            <person name="Zhang R.-G."/>
        </authorList>
    </citation>
    <scope>NUCLEOTIDE SEQUENCE</scope>
    <source>
        <strain evidence="2">Huo1</strain>
        <tissue evidence="2">Leaf</tissue>
    </source>
</reference>
<evidence type="ECO:0000313" key="3">
    <source>
        <dbReference type="Proteomes" id="UP000298416"/>
    </source>
</evidence>
<sequence>MKYNHVSSQPLIASCQDQRLIFKCNGYFGQETDVNESLEQKETGSILNQGGAPEMSPNLGDSRASDEGGASEPGDSDTQAGSSETPVLGAAHRELPRSTADIQVQRLLRLKAVELLQLERTRIKATIDKWGGGHDLKCADSKSPGILSPSILDFPVLMLSPVTPAINEEDRAIADKKFYFHPSPLTASEPPQLLLLMMIVIIVDILPRIAALEPRLRAGGTVARAGAAAGDGFRVTFAMFGEDFGKAMHYCDCTEQNPSIGKLVSFLRWRNYSLQ</sequence>
<dbReference type="PANTHER" id="PTHR33402">
    <property type="entry name" value="VQ MOTIF-CONTAINING PROTEIN 11-LIKE"/>
    <property type="match status" value="1"/>
</dbReference>
<reference evidence="2" key="1">
    <citation type="submission" date="2018-01" db="EMBL/GenBank/DDBJ databases">
        <authorList>
            <person name="Mao J.F."/>
        </authorList>
    </citation>
    <scope>NUCLEOTIDE SEQUENCE</scope>
    <source>
        <strain evidence="2">Huo1</strain>
        <tissue evidence="2">Leaf</tissue>
    </source>
</reference>
<evidence type="ECO:0000256" key="1">
    <source>
        <dbReference type="SAM" id="MobiDB-lite"/>
    </source>
</evidence>
<proteinExistence type="predicted"/>
<protein>
    <submittedName>
        <fullName evidence="2">Uncharacterized protein</fullName>
    </submittedName>
</protein>
<dbReference type="Proteomes" id="UP000298416">
    <property type="component" value="Unassembled WGS sequence"/>
</dbReference>